<keyword evidence="4" id="KW-0503">Monooxygenase</keyword>
<reference evidence="7" key="1">
    <citation type="submission" date="2017-01" db="EMBL/GenBank/DDBJ databases">
        <authorList>
            <person name="Varghese N."/>
            <person name="Submissions S."/>
        </authorList>
    </citation>
    <scope>NUCLEOTIDE SEQUENCE [LARGE SCALE GENOMIC DNA]</scope>
    <source>
        <strain evidence="7">ATCC 12950</strain>
    </source>
</reference>
<dbReference type="OrthoDB" id="3206024at2"/>
<keyword evidence="3" id="KW-0560">Oxidoreductase</keyword>
<dbReference type="GO" id="GO:0008726">
    <property type="term" value="F:alkanesulfonate monooxygenase activity"/>
    <property type="evidence" value="ECO:0007669"/>
    <property type="project" value="TreeGrafter"/>
</dbReference>
<evidence type="ECO:0000259" key="5">
    <source>
        <dbReference type="Pfam" id="PF00296"/>
    </source>
</evidence>
<evidence type="ECO:0000313" key="7">
    <source>
        <dbReference type="Proteomes" id="UP000186096"/>
    </source>
</evidence>
<dbReference type="PANTHER" id="PTHR42847">
    <property type="entry name" value="ALKANESULFONATE MONOOXYGENASE"/>
    <property type="match status" value="1"/>
</dbReference>
<protein>
    <submittedName>
        <fullName evidence="6">Probable F420-dependent oxidoreductase, Rv2161c family</fullName>
    </submittedName>
</protein>
<dbReference type="InterPro" id="IPR036661">
    <property type="entry name" value="Luciferase-like_sf"/>
</dbReference>
<organism evidence="6 7">
    <name type="scientific">Microbispora rosea</name>
    <dbReference type="NCBI Taxonomy" id="58117"/>
    <lineage>
        <taxon>Bacteria</taxon>
        <taxon>Bacillati</taxon>
        <taxon>Actinomycetota</taxon>
        <taxon>Actinomycetes</taxon>
        <taxon>Streptosporangiales</taxon>
        <taxon>Streptosporangiaceae</taxon>
        <taxon>Microbispora</taxon>
    </lineage>
</organism>
<dbReference type="AlphaFoldDB" id="A0A1N7ALF1"/>
<evidence type="ECO:0000256" key="3">
    <source>
        <dbReference type="ARBA" id="ARBA00023002"/>
    </source>
</evidence>
<dbReference type="CDD" id="cd01097">
    <property type="entry name" value="Tetrahydromethanopterin_reductase"/>
    <property type="match status" value="1"/>
</dbReference>
<dbReference type="NCBIfam" id="TIGR03619">
    <property type="entry name" value="F420_Rv2161c"/>
    <property type="match status" value="1"/>
</dbReference>
<dbReference type="Pfam" id="PF00296">
    <property type="entry name" value="Bac_luciferase"/>
    <property type="match status" value="1"/>
</dbReference>
<dbReference type="GO" id="GO:0046306">
    <property type="term" value="P:alkanesulfonate catabolic process"/>
    <property type="evidence" value="ECO:0007669"/>
    <property type="project" value="TreeGrafter"/>
</dbReference>
<dbReference type="InterPro" id="IPR019921">
    <property type="entry name" value="Lucif-like_OxRdtase_Rv2161c"/>
</dbReference>
<keyword evidence="1" id="KW-0285">Flavoprotein</keyword>
<sequence>MDSGFGYFATDDAVRPDVLARLVERRGHTALLFTEHTHIPVPPAGQTPKDEWGGELPRRYWHSYDPFVASMAAGAATTRLRVGTGICLVPEHEPLGLAKTVASVDNLTGGRFEFGIGAGWNREELRHHGVDPARRFAVMREHVRAMQEIWTHDEAEFHGDFVSFGPVWSWPKPAQKPYPPVLVGGAGPRVFDRVLSYGDGWLPNYGPGILERVPELFRRAEEAGRDVEVVMLSAPADPGALEQCEKAGVVRVMAWLPSAGWDRIQRAMDAFENALADMRGE</sequence>
<dbReference type="SUPFAM" id="SSF51679">
    <property type="entry name" value="Bacterial luciferase-like"/>
    <property type="match status" value="1"/>
</dbReference>
<keyword evidence="2" id="KW-0288">FMN</keyword>
<dbReference type="Proteomes" id="UP000186096">
    <property type="component" value="Unassembled WGS sequence"/>
</dbReference>
<dbReference type="InterPro" id="IPR050172">
    <property type="entry name" value="SsuD_RutA_monooxygenase"/>
</dbReference>
<gene>
    <name evidence="6" type="ORF">SAMN05421833_108250</name>
</gene>
<keyword evidence="7" id="KW-1185">Reference proteome</keyword>
<dbReference type="InterPro" id="IPR011251">
    <property type="entry name" value="Luciferase-like_dom"/>
</dbReference>
<evidence type="ECO:0000256" key="4">
    <source>
        <dbReference type="ARBA" id="ARBA00023033"/>
    </source>
</evidence>
<evidence type="ECO:0000313" key="6">
    <source>
        <dbReference type="EMBL" id="SIR39899.1"/>
    </source>
</evidence>
<dbReference type="Gene3D" id="3.20.20.30">
    <property type="entry name" value="Luciferase-like domain"/>
    <property type="match status" value="1"/>
</dbReference>
<evidence type="ECO:0000256" key="2">
    <source>
        <dbReference type="ARBA" id="ARBA00022643"/>
    </source>
</evidence>
<dbReference type="EMBL" id="FTNI01000008">
    <property type="protein sequence ID" value="SIR39899.1"/>
    <property type="molecule type" value="Genomic_DNA"/>
</dbReference>
<accession>A0A1N7ALF1</accession>
<feature type="domain" description="Luciferase-like" evidence="5">
    <location>
        <begin position="19"/>
        <end position="231"/>
    </location>
</feature>
<dbReference type="STRING" id="58117.SAMN05421833_108250"/>
<evidence type="ECO:0000256" key="1">
    <source>
        <dbReference type="ARBA" id="ARBA00022630"/>
    </source>
</evidence>
<dbReference type="PANTHER" id="PTHR42847:SF4">
    <property type="entry name" value="ALKANESULFONATE MONOOXYGENASE-RELATED"/>
    <property type="match status" value="1"/>
</dbReference>
<name>A0A1N7ALF1_9ACTN</name>
<proteinExistence type="predicted"/>